<proteinExistence type="predicted"/>
<sequence length="138" mass="15891">MFRVVPIPVIYQTPAALSLDDFLAAYPFAPAEYVELISEINGFSLEYLLHEGKFTLSVDSLEDVLAYPYDYPFLKEMNTCFFFGTDGDIIYFYAADPDHKAGIYRCELAAMDWQQSEWLSRSFHAFFGEGEGILDRHR</sequence>
<evidence type="ECO:0000313" key="2">
    <source>
        <dbReference type="Proteomes" id="UP001232163"/>
    </source>
</evidence>
<dbReference type="Proteomes" id="UP001232163">
    <property type="component" value="Unassembled WGS sequence"/>
</dbReference>
<gene>
    <name evidence="1" type="ORF">QO006_002562</name>
</gene>
<comment type="caution">
    <text evidence="1">The sequence shown here is derived from an EMBL/GenBank/DDBJ whole genome shotgun (WGS) entry which is preliminary data.</text>
</comment>
<evidence type="ECO:0008006" key="3">
    <source>
        <dbReference type="Google" id="ProtNLM"/>
    </source>
</evidence>
<dbReference type="Gene3D" id="3.40.1580.10">
    <property type="entry name" value="SMI1/KNR4-like"/>
    <property type="match status" value="1"/>
</dbReference>
<evidence type="ECO:0000313" key="1">
    <source>
        <dbReference type="EMBL" id="MDP9765114.1"/>
    </source>
</evidence>
<organism evidence="1 2">
    <name type="scientific">Deinococcus enclensis</name>
    <dbReference type="NCBI Taxonomy" id="1049582"/>
    <lineage>
        <taxon>Bacteria</taxon>
        <taxon>Thermotogati</taxon>
        <taxon>Deinococcota</taxon>
        <taxon>Deinococci</taxon>
        <taxon>Deinococcales</taxon>
        <taxon>Deinococcaceae</taxon>
        <taxon>Deinococcus</taxon>
    </lineage>
</organism>
<name>A0ABT9MF52_9DEIO</name>
<keyword evidence="2" id="KW-1185">Reference proteome</keyword>
<dbReference type="InterPro" id="IPR037883">
    <property type="entry name" value="Knr4/Smi1-like_sf"/>
</dbReference>
<dbReference type="EMBL" id="JAURUR010000009">
    <property type="protein sequence ID" value="MDP9765114.1"/>
    <property type="molecule type" value="Genomic_DNA"/>
</dbReference>
<accession>A0ABT9MF52</accession>
<reference evidence="1 2" key="1">
    <citation type="submission" date="2023-07" db="EMBL/GenBank/DDBJ databases">
        <title>Genomic Encyclopedia of Type Strains, Phase IV (KMG-IV): sequencing the most valuable type-strain genomes for metagenomic binning, comparative biology and taxonomic classification.</title>
        <authorList>
            <person name="Goeker M."/>
        </authorList>
    </citation>
    <scope>NUCLEOTIDE SEQUENCE [LARGE SCALE GENOMIC DNA]</scope>
    <source>
        <strain evidence="1 2">NIO-1023</strain>
    </source>
</reference>
<protein>
    <recommendedName>
        <fullName evidence="3">SMI1/KNR4 family protein</fullName>
    </recommendedName>
</protein>